<evidence type="ECO:0000313" key="2">
    <source>
        <dbReference type="Proteomes" id="UP001469553"/>
    </source>
</evidence>
<reference evidence="1 2" key="1">
    <citation type="submission" date="2021-06" db="EMBL/GenBank/DDBJ databases">
        <authorList>
            <person name="Palmer J.M."/>
        </authorList>
    </citation>
    <scope>NUCLEOTIDE SEQUENCE [LARGE SCALE GENOMIC DNA]</scope>
    <source>
        <strain evidence="1 2">AS_MEX2019</strain>
        <tissue evidence="1">Muscle</tissue>
    </source>
</reference>
<protein>
    <submittedName>
        <fullName evidence="1">Uncharacterized protein</fullName>
    </submittedName>
</protein>
<dbReference type="EMBL" id="JAHRIP010047627">
    <property type="protein sequence ID" value="MEQ2298949.1"/>
    <property type="molecule type" value="Genomic_DNA"/>
</dbReference>
<dbReference type="PANTHER" id="PTHR10632">
    <property type="entry name" value="SULFIDE:QUINONE OXIDOREDUCTASE"/>
    <property type="match status" value="1"/>
</dbReference>
<name>A0ABV0YYE9_9TELE</name>
<evidence type="ECO:0000313" key="1">
    <source>
        <dbReference type="EMBL" id="MEQ2298949.1"/>
    </source>
</evidence>
<gene>
    <name evidence="1" type="ORF">AMECASPLE_010406</name>
</gene>
<feature type="non-terminal residue" evidence="1">
    <location>
        <position position="1"/>
    </location>
</feature>
<proteinExistence type="predicted"/>
<dbReference type="Proteomes" id="UP001469553">
    <property type="component" value="Unassembled WGS sequence"/>
</dbReference>
<accession>A0ABV0YYE9</accession>
<organism evidence="1 2">
    <name type="scientific">Ameca splendens</name>
    <dbReference type="NCBI Taxonomy" id="208324"/>
    <lineage>
        <taxon>Eukaryota</taxon>
        <taxon>Metazoa</taxon>
        <taxon>Chordata</taxon>
        <taxon>Craniata</taxon>
        <taxon>Vertebrata</taxon>
        <taxon>Euteleostomi</taxon>
        <taxon>Actinopterygii</taxon>
        <taxon>Neopterygii</taxon>
        <taxon>Teleostei</taxon>
        <taxon>Neoteleostei</taxon>
        <taxon>Acanthomorphata</taxon>
        <taxon>Ovalentaria</taxon>
        <taxon>Atherinomorphae</taxon>
        <taxon>Cyprinodontiformes</taxon>
        <taxon>Goodeidae</taxon>
        <taxon>Ameca</taxon>
    </lineage>
</organism>
<comment type="caution">
    <text evidence="1">The sequence shown here is derived from an EMBL/GenBank/DDBJ whole genome shotgun (WGS) entry which is preliminary data.</text>
</comment>
<sequence length="171" mass="19885">AQSAILNRTISKLLKNQKPDKKYDGYTSCPLVTSYNTVVLAEFDYDGQPLETFPINQAKERRLMYYMKADVMPHLYWHGLLRHPSPSVSHSPALRQPSVCDEAGNGVRRLGCSVTYPLRDGHSWRQQPRLDLYRWPPQSRPRLTTVWRVFTSIRNLRFFYVTSEHDEAESA</sequence>
<dbReference type="PANTHER" id="PTHR10632:SF2">
    <property type="entry name" value="SULFIDE:QUINONE OXIDOREDUCTASE, MITOCHONDRIAL"/>
    <property type="match status" value="1"/>
</dbReference>
<dbReference type="InterPro" id="IPR015904">
    <property type="entry name" value="Sulphide_quinone_reductase"/>
</dbReference>
<keyword evidence="2" id="KW-1185">Reference proteome</keyword>